<dbReference type="Proteomes" id="UP001177021">
    <property type="component" value="Unassembled WGS sequence"/>
</dbReference>
<keyword evidence="2" id="KW-1185">Reference proteome</keyword>
<reference evidence="1" key="1">
    <citation type="submission" date="2023-10" db="EMBL/GenBank/DDBJ databases">
        <authorList>
            <person name="Rodriguez Cubillos JULIANA M."/>
            <person name="De Vega J."/>
        </authorList>
    </citation>
    <scope>NUCLEOTIDE SEQUENCE</scope>
</reference>
<sequence>MRRIINTWLHLNCRKYTIVFAREEGWPIMQFLLNKVKTIRQGYLSKRSSNLRGTGKGGFFVLDSRGKLYYYRKQCSKLFGSSSQHFGQRNSLELGFGLLSRQRTTLCRQIVH</sequence>
<accession>A0ACB0J2G4</accession>
<comment type="caution">
    <text evidence="1">The sequence shown here is derived from an EMBL/GenBank/DDBJ whole genome shotgun (WGS) entry which is preliminary data.</text>
</comment>
<evidence type="ECO:0000313" key="2">
    <source>
        <dbReference type="Proteomes" id="UP001177021"/>
    </source>
</evidence>
<organism evidence="1 2">
    <name type="scientific">Trifolium pratense</name>
    <name type="common">Red clover</name>
    <dbReference type="NCBI Taxonomy" id="57577"/>
    <lineage>
        <taxon>Eukaryota</taxon>
        <taxon>Viridiplantae</taxon>
        <taxon>Streptophyta</taxon>
        <taxon>Embryophyta</taxon>
        <taxon>Tracheophyta</taxon>
        <taxon>Spermatophyta</taxon>
        <taxon>Magnoliopsida</taxon>
        <taxon>eudicotyledons</taxon>
        <taxon>Gunneridae</taxon>
        <taxon>Pentapetalae</taxon>
        <taxon>rosids</taxon>
        <taxon>fabids</taxon>
        <taxon>Fabales</taxon>
        <taxon>Fabaceae</taxon>
        <taxon>Papilionoideae</taxon>
        <taxon>50 kb inversion clade</taxon>
        <taxon>NPAAA clade</taxon>
        <taxon>Hologalegina</taxon>
        <taxon>IRL clade</taxon>
        <taxon>Trifolieae</taxon>
        <taxon>Trifolium</taxon>
    </lineage>
</organism>
<dbReference type="EMBL" id="CASHSV030000013">
    <property type="protein sequence ID" value="CAJ2638248.1"/>
    <property type="molecule type" value="Genomic_DNA"/>
</dbReference>
<evidence type="ECO:0000313" key="1">
    <source>
        <dbReference type="EMBL" id="CAJ2638248.1"/>
    </source>
</evidence>
<name>A0ACB0J2G4_TRIPR</name>
<proteinExistence type="predicted"/>
<protein>
    <submittedName>
        <fullName evidence="1">Uncharacterized protein</fullName>
    </submittedName>
</protein>
<gene>
    <name evidence="1" type="ORF">MILVUS5_LOCUS8484</name>
</gene>